<dbReference type="AlphaFoldDB" id="A0A840XFD0"/>
<dbReference type="EMBL" id="JACHBS010000001">
    <property type="protein sequence ID" value="MBB5617046.1"/>
    <property type="molecule type" value="Genomic_DNA"/>
</dbReference>
<dbReference type="Pfam" id="PF13240">
    <property type="entry name" value="Zn_Ribbon_1"/>
    <property type="match status" value="1"/>
</dbReference>
<proteinExistence type="predicted"/>
<evidence type="ECO:0000256" key="1">
    <source>
        <dbReference type="SAM" id="Phobius"/>
    </source>
</evidence>
<feature type="domain" description="Zinc-ribbon" evidence="2">
    <location>
        <begin position="4"/>
        <end position="24"/>
    </location>
</feature>
<name>A0A840XFD0_9MICO</name>
<organism evidence="3 4">
    <name type="scientific">Microcella frigidaquae</name>
    <dbReference type="NCBI Taxonomy" id="424758"/>
    <lineage>
        <taxon>Bacteria</taxon>
        <taxon>Bacillati</taxon>
        <taxon>Actinomycetota</taxon>
        <taxon>Actinomycetes</taxon>
        <taxon>Micrococcales</taxon>
        <taxon>Microbacteriaceae</taxon>
        <taxon>Microcella</taxon>
    </lineage>
</organism>
<dbReference type="InterPro" id="IPR026870">
    <property type="entry name" value="Zinc_ribbon_dom"/>
</dbReference>
<evidence type="ECO:0000313" key="4">
    <source>
        <dbReference type="Proteomes" id="UP000552883"/>
    </source>
</evidence>
<feature type="transmembrane region" description="Helical" evidence="1">
    <location>
        <begin position="88"/>
        <end position="111"/>
    </location>
</feature>
<feature type="transmembrane region" description="Helical" evidence="1">
    <location>
        <begin position="170"/>
        <end position="201"/>
    </location>
</feature>
<reference evidence="3 4" key="1">
    <citation type="submission" date="2020-08" db="EMBL/GenBank/DDBJ databases">
        <title>Sequencing the genomes of 1000 actinobacteria strains.</title>
        <authorList>
            <person name="Klenk H.-P."/>
        </authorList>
    </citation>
    <scope>NUCLEOTIDE SEQUENCE [LARGE SCALE GENOMIC DNA]</scope>
    <source>
        <strain evidence="3 4">DSM 23889</strain>
    </source>
</reference>
<keyword evidence="1" id="KW-0472">Membrane</keyword>
<evidence type="ECO:0000259" key="2">
    <source>
        <dbReference type="Pfam" id="PF13240"/>
    </source>
</evidence>
<dbReference type="Proteomes" id="UP000552883">
    <property type="component" value="Unassembled WGS sequence"/>
</dbReference>
<protein>
    <recommendedName>
        <fullName evidence="2">Zinc-ribbon domain-containing protein</fullName>
    </recommendedName>
</protein>
<evidence type="ECO:0000313" key="3">
    <source>
        <dbReference type="EMBL" id="MBB5617046.1"/>
    </source>
</evidence>
<keyword evidence="1" id="KW-1133">Transmembrane helix</keyword>
<gene>
    <name evidence="3" type="ORF">BJ959_000542</name>
</gene>
<feature type="transmembrane region" description="Helical" evidence="1">
    <location>
        <begin position="131"/>
        <end position="158"/>
    </location>
</feature>
<keyword evidence="1" id="KW-0812">Transmembrane</keyword>
<accession>A0A840XFD0</accession>
<dbReference type="RefSeq" id="WP_165879038.1">
    <property type="nucleotide sequence ID" value="NZ_BAAANZ010000011.1"/>
</dbReference>
<keyword evidence="4" id="KW-1185">Reference proteome</keyword>
<sequence length="202" mass="19798">MASCTTCGSPLRERARFCTRCGAAVAAAPPVPEPVVAAPPEVPELVAAVPEATAPPEPATPVEEPKAHDEVPARIPVTPLSTQPQRSAAALGALAAGIAPLLISVVGNLVASEFARRALGEGAPAGGAWGPVLVAIAAVFVLTAGALTVCGILGVRALRETASGAVRGRPLAIAGLAAGAVNLVLWVAGLIVTVGSLGAVIA</sequence>
<comment type="caution">
    <text evidence="3">The sequence shown here is derived from an EMBL/GenBank/DDBJ whole genome shotgun (WGS) entry which is preliminary data.</text>
</comment>